<keyword evidence="3" id="KW-0813">Transport</keyword>
<dbReference type="GO" id="GO:0005886">
    <property type="term" value="C:plasma membrane"/>
    <property type="evidence" value="ECO:0007669"/>
    <property type="project" value="UniProtKB-SubCell"/>
</dbReference>
<evidence type="ECO:0000256" key="4">
    <source>
        <dbReference type="ARBA" id="ARBA00022475"/>
    </source>
</evidence>
<evidence type="ECO:0000256" key="6">
    <source>
        <dbReference type="ARBA" id="ARBA00022989"/>
    </source>
</evidence>
<feature type="transmembrane region" description="Helical" evidence="12">
    <location>
        <begin position="187"/>
        <end position="208"/>
    </location>
</feature>
<reference evidence="13" key="1">
    <citation type="submission" date="2022-04" db="EMBL/GenBank/DDBJ databases">
        <title>Mucilaginibacter sp. RS28 isolated from freshwater.</title>
        <authorList>
            <person name="Ko S.-R."/>
        </authorList>
    </citation>
    <scope>NUCLEOTIDE SEQUENCE</scope>
    <source>
        <strain evidence="13">RS28</strain>
    </source>
</reference>
<keyword evidence="9 12" id="KW-0472">Membrane</keyword>
<keyword evidence="6 12" id="KW-1133">Transmembrane helix</keyword>
<dbReference type="EMBL" id="JALJEJ010000004">
    <property type="protein sequence ID" value="MCJ8209999.1"/>
    <property type="molecule type" value="Genomic_DNA"/>
</dbReference>
<dbReference type="NCBIfam" id="TIGR00813">
    <property type="entry name" value="sss"/>
    <property type="match status" value="1"/>
</dbReference>
<keyword evidence="7" id="KW-0915">Sodium</keyword>
<dbReference type="InterPro" id="IPR001734">
    <property type="entry name" value="Na/solute_symporter"/>
</dbReference>
<dbReference type="CDD" id="cd11495">
    <property type="entry name" value="SLC5sbd_NIS-like_u3"/>
    <property type="match status" value="1"/>
</dbReference>
<evidence type="ECO:0000256" key="7">
    <source>
        <dbReference type="ARBA" id="ARBA00023053"/>
    </source>
</evidence>
<feature type="transmembrane region" description="Helical" evidence="12">
    <location>
        <begin position="372"/>
        <end position="393"/>
    </location>
</feature>
<protein>
    <submittedName>
        <fullName evidence="13">Sodium:solute symporter</fullName>
    </submittedName>
</protein>
<feature type="transmembrane region" description="Helical" evidence="12">
    <location>
        <begin position="122"/>
        <end position="145"/>
    </location>
</feature>
<dbReference type="AlphaFoldDB" id="A0A9X2B8U6"/>
<feature type="transmembrane region" description="Helical" evidence="12">
    <location>
        <begin position="228"/>
        <end position="247"/>
    </location>
</feature>
<sequence>MKHETLHLADYIIIALALTVSLSIGLRFSRGQNSTKKFFVARGSVPAWAIGMSLMATLISSVTFLAYPGEGFSSNWILLVQGMMVPIVLLVMVWFIVPLYRRVIGLSTYEYFEKRFGTFARMYSSVSFVLTHFSKMGTVFFLLALALSNMTNTNTFLITWVIGVVIVVITLMGGVEAVIWADVVQGFLLIVGGIASFVILIFSIKGGFPELWHIATVNHKNNFGPYTWDFKKLTFIVMAINGVFYAIQKYGTDQTMVQRYLTARTDKAAIRASLMGVALTVPLWALFMFIGTALFAFYQQNPLPAGIKADAVFPYFIMTKLPTGVVGLILAALISAAISSLGADLNCLSAIGVEDYYKKLRPNRSDAEYLKAGKWIVVAAGIGSILIATLYIMSGEEGVLGIVFTLYAIFSGGIAGIFLLGLFSSRANRQGLNIGIIACIIFTSYAFLTSAKIGLGEDKHILLDLGKYNFSQHKYMLGVYSHFVVIIVGYVASLFFPKPDIDSKLLYKGWRESRKQELAAQQESLKQAV</sequence>
<dbReference type="PANTHER" id="PTHR42985">
    <property type="entry name" value="SODIUM-COUPLED MONOCARBOXYLATE TRANSPORTER"/>
    <property type="match status" value="1"/>
</dbReference>
<proteinExistence type="inferred from homology"/>
<comment type="similarity">
    <text evidence="2 11">Belongs to the sodium:solute symporter (SSF) (TC 2.A.21) family.</text>
</comment>
<dbReference type="InterPro" id="IPR051163">
    <property type="entry name" value="Sodium:Solute_Symporter_SSF"/>
</dbReference>
<dbReference type="PROSITE" id="PS50283">
    <property type="entry name" value="NA_SOLUT_SYMP_3"/>
    <property type="match status" value="1"/>
</dbReference>
<evidence type="ECO:0000313" key="13">
    <source>
        <dbReference type="EMBL" id="MCJ8209999.1"/>
    </source>
</evidence>
<feature type="transmembrane region" description="Helical" evidence="12">
    <location>
        <begin position="79"/>
        <end position="101"/>
    </location>
</feature>
<feature type="transmembrane region" description="Helical" evidence="12">
    <location>
        <begin position="47"/>
        <end position="67"/>
    </location>
</feature>
<feature type="transmembrane region" description="Helical" evidence="12">
    <location>
        <begin position="157"/>
        <end position="180"/>
    </location>
</feature>
<comment type="subcellular location">
    <subcellularLocation>
        <location evidence="1">Cell membrane</location>
        <topology evidence="1">Multi-pass membrane protein</topology>
    </subcellularLocation>
</comment>
<keyword evidence="8" id="KW-0406">Ion transport</keyword>
<dbReference type="GO" id="GO:0006814">
    <property type="term" value="P:sodium ion transport"/>
    <property type="evidence" value="ECO:0007669"/>
    <property type="project" value="UniProtKB-KW"/>
</dbReference>
<evidence type="ECO:0000256" key="10">
    <source>
        <dbReference type="ARBA" id="ARBA00023201"/>
    </source>
</evidence>
<dbReference type="PANTHER" id="PTHR42985:SF40">
    <property type="entry name" value="LD47995P-RELATED"/>
    <property type="match status" value="1"/>
</dbReference>
<evidence type="ECO:0000256" key="5">
    <source>
        <dbReference type="ARBA" id="ARBA00022692"/>
    </source>
</evidence>
<dbReference type="GO" id="GO:0015293">
    <property type="term" value="F:symporter activity"/>
    <property type="evidence" value="ECO:0007669"/>
    <property type="project" value="TreeGrafter"/>
</dbReference>
<evidence type="ECO:0000256" key="8">
    <source>
        <dbReference type="ARBA" id="ARBA00023065"/>
    </source>
</evidence>
<organism evidence="13 14">
    <name type="scientific">Mucilaginibacter straminoryzae</name>
    <dbReference type="NCBI Taxonomy" id="2932774"/>
    <lineage>
        <taxon>Bacteria</taxon>
        <taxon>Pseudomonadati</taxon>
        <taxon>Bacteroidota</taxon>
        <taxon>Sphingobacteriia</taxon>
        <taxon>Sphingobacteriales</taxon>
        <taxon>Sphingobacteriaceae</taxon>
        <taxon>Mucilaginibacter</taxon>
    </lineage>
</organism>
<comment type="caution">
    <text evidence="13">The sequence shown here is derived from an EMBL/GenBank/DDBJ whole genome shotgun (WGS) entry which is preliminary data.</text>
</comment>
<dbReference type="Pfam" id="PF00474">
    <property type="entry name" value="SSF"/>
    <property type="match status" value="1"/>
</dbReference>
<dbReference type="RefSeq" id="WP_245129833.1">
    <property type="nucleotide sequence ID" value="NZ_JALJEJ010000004.1"/>
</dbReference>
<feature type="transmembrane region" description="Helical" evidence="12">
    <location>
        <begin position="6"/>
        <end position="26"/>
    </location>
</feature>
<feature type="transmembrane region" description="Helical" evidence="12">
    <location>
        <begin position="399"/>
        <end position="422"/>
    </location>
</feature>
<keyword evidence="14" id="KW-1185">Reference proteome</keyword>
<feature type="transmembrane region" description="Helical" evidence="12">
    <location>
        <begin position="434"/>
        <end position="455"/>
    </location>
</feature>
<accession>A0A9X2B8U6</accession>
<dbReference type="Gene3D" id="1.20.1730.10">
    <property type="entry name" value="Sodium/glucose cotransporter"/>
    <property type="match status" value="1"/>
</dbReference>
<feature type="transmembrane region" description="Helical" evidence="12">
    <location>
        <begin position="475"/>
        <end position="496"/>
    </location>
</feature>
<evidence type="ECO:0000256" key="3">
    <source>
        <dbReference type="ARBA" id="ARBA00022448"/>
    </source>
</evidence>
<feature type="transmembrane region" description="Helical" evidence="12">
    <location>
        <begin position="325"/>
        <end position="351"/>
    </location>
</feature>
<name>A0A9X2B8U6_9SPHI</name>
<evidence type="ECO:0000256" key="1">
    <source>
        <dbReference type="ARBA" id="ARBA00004651"/>
    </source>
</evidence>
<evidence type="ECO:0000256" key="9">
    <source>
        <dbReference type="ARBA" id="ARBA00023136"/>
    </source>
</evidence>
<dbReference type="InterPro" id="IPR038377">
    <property type="entry name" value="Na/Glc_symporter_sf"/>
</dbReference>
<feature type="transmembrane region" description="Helical" evidence="12">
    <location>
        <begin position="268"/>
        <end position="298"/>
    </location>
</feature>
<evidence type="ECO:0000313" key="14">
    <source>
        <dbReference type="Proteomes" id="UP001139450"/>
    </source>
</evidence>
<gene>
    <name evidence="13" type="ORF">MUY27_09785</name>
</gene>
<keyword evidence="10" id="KW-0739">Sodium transport</keyword>
<evidence type="ECO:0000256" key="11">
    <source>
        <dbReference type="RuleBase" id="RU362091"/>
    </source>
</evidence>
<dbReference type="Proteomes" id="UP001139450">
    <property type="component" value="Unassembled WGS sequence"/>
</dbReference>
<evidence type="ECO:0000256" key="12">
    <source>
        <dbReference type="SAM" id="Phobius"/>
    </source>
</evidence>
<evidence type="ECO:0000256" key="2">
    <source>
        <dbReference type="ARBA" id="ARBA00006434"/>
    </source>
</evidence>
<keyword evidence="4" id="KW-1003">Cell membrane</keyword>
<keyword evidence="5 12" id="KW-0812">Transmembrane</keyword>